<sequence>MLFDSLIFSSILCPIFELLLCLWSVPTGPLRPPQPPPTPMCGGCSQGRGSYACRFDPLESRREIFERCCVERNLPDSCITKCSYQSYNENGFTDACPMQAAADIHLPAAQGKDHSTCCFQNGATTTLAGSKCMTFCDQRPGHITQLDITYLACYDRFESMKSSFYYEMSNGNGANEPPVSIPADPLLAENSQNVFQIKRTKCKTSFGKSLMNRDPSIGGELEIEDYDNDNVSGECYAILFTSLARRNLDFDQDL</sequence>
<dbReference type="Pfam" id="PF01682">
    <property type="entry name" value="DB"/>
    <property type="match status" value="1"/>
</dbReference>
<protein>
    <recommendedName>
        <fullName evidence="2">Domain of unknown function DB domain-containing protein</fullName>
    </recommendedName>
</protein>
<dbReference type="PANTHER" id="PTHR46705:SF9">
    <property type="entry name" value="DOMAIN OF UNKNOWN FUNCTION DB DOMAIN-CONTAINING PROTEIN"/>
    <property type="match status" value="1"/>
</dbReference>
<dbReference type="WBParaSite" id="MBELARI_LOCUS15551">
    <property type="protein sequence ID" value="MBELARI_LOCUS15551"/>
    <property type="gene ID" value="MBELARI_LOCUS15551"/>
</dbReference>
<evidence type="ECO:0000313" key="4">
    <source>
        <dbReference type="WBParaSite" id="MBELARI_LOCUS15551"/>
    </source>
</evidence>
<name>A0AAF3ENI5_9BILA</name>
<dbReference type="AlphaFoldDB" id="A0AAF3ENI5"/>
<accession>A0AAF3ENI5</accession>
<feature type="domain" description="Domain of unknown function DB" evidence="2">
    <location>
        <begin position="68"/>
        <end position="164"/>
    </location>
</feature>
<dbReference type="Proteomes" id="UP000887575">
    <property type="component" value="Unassembled WGS sequence"/>
</dbReference>
<proteinExistence type="predicted"/>
<keyword evidence="3" id="KW-1185">Reference proteome</keyword>
<feature type="signal peptide" evidence="1">
    <location>
        <begin position="1"/>
        <end position="27"/>
    </location>
</feature>
<feature type="chain" id="PRO_5042155386" description="Domain of unknown function DB domain-containing protein" evidence="1">
    <location>
        <begin position="28"/>
        <end position="254"/>
    </location>
</feature>
<dbReference type="PANTHER" id="PTHR46705">
    <property type="entry name" value="PROTEIN CBG09805"/>
    <property type="match status" value="1"/>
</dbReference>
<reference evidence="4" key="1">
    <citation type="submission" date="2024-02" db="UniProtKB">
        <authorList>
            <consortium name="WormBaseParasite"/>
        </authorList>
    </citation>
    <scope>IDENTIFICATION</scope>
</reference>
<dbReference type="InterPro" id="IPR002602">
    <property type="entry name" value="DB"/>
</dbReference>
<evidence type="ECO:0000256" key="1">
    <source>
        <dbReference type="SAM" id="SignalP"/>
    </source>
</evidence>
<organism evidence="3 4">
    <name type="scientific">Mesorhabditis belari</name>
    <dbReference type="NCBI Taxonomy" id="2138241"/>
    <lineage>
        <taxon>Eukaryota</taxon>
        <taxon>Metazoa</taxon>
        <taxon>Ecdysozoa</taxon>
        <taxon>Nematoda</taxon>
        <taxon>Chromadorea</taxon>
        <taxon>Rhabditida</taxon>
        <taxon>Rhabditina</taxon>
        <taxon>Rhabditomorpha</taxon>
        <taxon>Rhabditoidea</taxon>
        <taxon>Rhabditidae</taxon>
        <taxon>Mesorhabditinae</taxon>
        <taxon>Mesorhabditis</taxon>
    </lineage>
</organism>
<keyword evidence="1" id="KW-0732">Signal</keyword>
<evidence type="ECO:0000313" key="3">
    <source>
        <dbReference type="Proteomes" id="UP000887575"/>
    </source>
</evidence>
<evidence type="ECO:0000259" key="2">
    <source>
        <dbReference type="Pfam" id="PF01682"/>
    </source>
</evidence>